<dbReference type="CDD" id="cd14273">
    <property type="entry name" value="UBA_TAP-C_like"/>
    <property type="match status" value="1"/>
</dbReference>
<evidence type="ECO:0000313" key="3">
    <source>
        <dbReference type="EMBL" id="KIO00075.1"/>
    </source>
</evidence>
<dbReference type="InterPro" id="IPR014764">
    <property type="entry name" value="DCN-prot"/>
</dbReference>
<dbReference type="HOGENOM" id="CLU_956818_0_0_1"/>
<dbReference type="Gene3D" id="1.10.238.10">
    <property type="entry name" value="EF-hand"/>
    <property type="match status" value="1"/>
</dbReference>
<organism evidence="3 4">
    <name type="scientific">Pisolithus tinctorius Marx 270</name>
    <dbReference type="NCBI Taxonomy" id="870435"/>
    <lineage>
        <taxon>Eukaryota</taxon>
        <taxon>Fungi</taxon>
        <taxon>Dikarya</taxon>
        <taxon>Basidiomycota</taxon>
        <taxon>Agaricomycotina</taxon>
        <taxon>Agaricomycetes</taxon>
        <taxon>Agaricomycetidae</taxon>
        <taxon>Boletales</taxon>
        <taxon>Sclerodermatineae</taxon>
        <taxon>Pisolithaceae</taxon>
        <taxon>Pisolithus</taxon>
    </lineage>
</organism>
<proteinExistence type="predicted"/>
<sequence>MDPLYSQKQACVSEGWGIGVCPTRPIWIRYRAGMFFHNPILPAIVRRAPHILEIGKIAAATFWKKKGALVFVLEKVLWLRPMRADPYDRVPHITQLGHDGTRCRNESSGDSVAKIVIDKSWQTYWIEWKVDFAGVIMVCLSSGFISFLLPTRPVSRKLAEKWSVAVGIYPDRLTVIALSEFLSVTGASTKEARRYLEKYKLLDAALDAYFTDGGRRRSETNLSTSSINGLFDKYKDPGSDEIGVDGTVRLCGDLGVDQEDIVLLAIAYELKSPHMGEWTRKGWISGLKSLG</sequence>
<dbReference type="InParanoid" id="A0A0C3NGB8"/>
<dbReference type="PANTHER" id="PTHR12281">
    <property type="entry name" value="RP42 RELATED"/>
    <property type="match status" value="1"/>
</dbReference>
<reference evidence="3 4" key="1">
    <citation type="submission" date="2014-04" db="EMBL/GenBank/DDBJ databases">
        <authorList>
            <consortium name="DOE Joint Genome Institute"/>
            <person name="Kuo A."/>
            <person name="Kohler A."/>
            <person name="Costa M.D."/>
            <person name="Nagy L.G."/>
            <person name="Floudas D."/>
            <person name="Copeland A."/>
            <person name="Barry K.W."/>
            <person name="Cichocki N."/>
            <person name="Veneault-Fourrey C."/>
            <person name="LaButti K."/>
            <person name="Lindquist E.A."/>
            <person name="Lipzen A."/>
            <person name="Lundell T."/>
            <person name="Morin E."/>
            <person name="Murat C."/>
            <person name="Sun H."/>
            <person name="Tunlid A."/>
            <person name="Henrissat B."/>
            <person name="Grigoriev I.V."/>
            <person name="Hibbett D.S."/>
            <person name="Martin F."/>
            <person name="Nordberg H.P."/>
            <person name="Cantor M.N."/>
            <person name="Hua S.X."/>
        </authorList>
    </citation>
    <scope>NUCLEOTIDE SEQUENCE [LARGE SCALE GENOMIC DNA]</scope>
    <source>
        <strain evidence="3 4">Marx 270</strain>
    </source>
</reference>
<evidence type="ECO:0000259" key="2">
    <source>
        <dbReference type="PROSITE" id="PS51229"/>
    </source>
</evidence>
<dbReference type="GO" id="GO:0032182">
    <property type="term" value="F:ubiquitin-like protein binding"/>
    <property type="evidence" value="ECO:0007669"/>
    <property type="project" value="TreeGrafter"/>
</dbReference>
<dbReference type="GO" id="GO:0000151">
    <property type="term" value="C:ubiquitin ligase complex"/>
    <property type="evidence" value="ECO:0007669"/>
    <property type="project" value="TreeGrafter"/>
</dbReference>
<dbReference type="InterPro" id="IPR005176">
    <property type="entry name" value="PONY_dom"/>
</dbReference>
<dbReference type="PANTHER" id="PTHR12281:SF31">
    <property type="entry name" value="DCN1-LIKE PROTEIN 3"/>
    <property type="match status" value="1"/>
</dbReference>
<dbReference type="GO" id="GO:0097602">
    <property type="term" value="F:cullin family protein binding"/>
    <property type="evidence" value="ECO:0007669"/>
    <property type="project" value="TreeGrafter"/>
</dbReference>
<reference evidence="4" key="2">
    <citation type="submission" date="2015-01" db="EMBL/GenBank/DDBJ databases">
        <title>Evolutionary Origins and Diversification of the Mycorrhizal Mutualists.</title>
        <authorList>
            <consortium name="DOE Joint Genome Institute"/>
            <consortium name="Mycorrhizal Genomics Consortium"/>
            <person name="Kohler A."/>
            <person name="Kuo A."/>
            <person name="Nagy L.G."/>
            <person name="Floudas D."/>
            <person name="Copeland A."/>
            <person name="Barry K.W."/>
            <person name="Cichocki N."/>
            <person name="Veneault-Fourrey C."/>
            <person name="LaButti K."/>
            <person name="Lindquist E.A."/>
            <person name="Lipzen A."/>
            <person name="Lundell T."/>
            <person name="Morin E."/>
            <person name="Murat C."/>
            <person name="Riley R."/>
            <person name="Ohm R."/>
            <person name="Sun H."/>
            <person name="Tunlid A."/>
            <person name="Henrissat B."/>
            <person name="Grigoriev I.V."/>
            <person name="Hibbett D.S."/>
            <person name="Martin F."/>
        </authorList>
    </citation>
    <scope>NUCLEOTIDE SEQUENCE [LARGE SCALE GENOMIC DNA]</scope>
    <source>
        <strain evidence="4">Marx 270</strain>
    </source>
</reference>
<feature type="domain" description="DCUN1" evidence="2">
    <location>
        <begin position="222"/>
        <end position="291"/>
    </location>
</feature>
<dbReference type="PROSITE" id="PS51229">
    <property type="entry name" value="DCUN1"/>
    <property type="match status" value="1"/>
</dbReference>
<dbReference type="Proteomes" id="UP000054217">
    <property type="component" value="Unassembled WGS sequence"/>
</dbReference>
<protein>
    <recommendedName>
        <fullName evidence="1">Defective in cullin neddylation protein</fullName>
    </recommendedName>
</protein>
<evidence type="ECO:0000313" key="4">
    <source>
        <dbReference type="Proteomes" id="UP000054217"/>
    </source>
</evidence>
<gene>
    <name evidence="3" type="ORF">M404DRAFT_10275</name>
</gene>
<dbReference type="OrthoDB" id="27198at2759"/>
<name>A0A0C3NGB8_PISTI</name>
<dbReference type="Pfam" id="PF14555">
    <property type="entry name" value="UBA_4"/>
    <property type="match status" value="1"/>
</dbReference>
<dbReference type="STRING" id="870435.A0A0C3NGB8"/>
<dbReference type="AlphaFoldDB" id="A0A0C3NGB8"/>
<dbReference type="GO" id="GO:0045116">
    <property type="term" value="P:protein neddylation"/>
    <property type="evidence" value="ECO:0007669"/>
    <property type="project" value="TreeGrafter"/>
</dbReference>
<evidence type="ECO:0000256" key="1">
    <source>
        <dbReference type="RuleBase" id="RU410713"/>
    </source>
</evidence>
<keyword evidence="4" id="KW-1185">Reference proteome</keyword>
<comment type="function">
    <text evidence="1">Neddylation of cullins play an essential role in the regulation of SCF-type complexes activity.</text>
</comment>
<dbReference type="GO" id="GO:0031624">
    <property type="term" value="F:ubiquitin conjugating enzyme binding"/>
    <property type="evidence" value="ECO:0007669"/>
    <property type="project" value="TreeGrafter"/>
</dbReference>
<dbReference type="EMBL" id="KN831999">
    <property type="protein sequence ID" value="KIO00075.1"/>
    <property type="molecule type" value="Genomic_DNA"/>
</dbReference>
<accession>A0A0C3NGB8</accession>